<keyword evidence="9" id="KW-1208">Phospholipid metabolism</keyword>
<dbReference type="SUPFAM" id="SSF56796">
    <property type="entry name" value="Dehydroquinate synthase-like"/>
    <property type="match status" value="1"/>
</dbReference>
<keyword evidence="2" id="KW-0444">Lipid biosynthesis</keyword>
<keyword evidence="4" id="KW-0521">NADP</keyword>
<reference evidence="10 11" key="1">
    <citation type="submission" date="2021-05" db="EMBL/GenBank/DDBJ databases">
        <title>Novel Bacillus species.</title>
        <authorList>
            <person name="Liu G."/>
        </authorList>
    </citation>
    <scope>NUCLEOTIDE SEQUENCE [LARGE SCALE GENOMIC DNA]</scope>
    <source>
        <strain evidence="11">FJAT-49780</strain>
    </source>
</reference>
<keyword evidence="7" id="KW-0443">Lipid metabolism</keyword>
<dbReference type="CDD" id="cd08175">
    <property type="entry name" value="G1PDH"/>
    <property type="match status" value="1"/>
</dbReference>
<dbReference type="InterPro" id="IPR016205">
    <property type="entry name" value="Glycerol_DH"/>
</dbReference>
<name>A0A942YHA0_9BACI</name>
<keyword evidence="11" id="KW-1185">Reference proteome</keyword>
<proteinExistence type="predicted"/>
<keyword evidence="5" id="KW-0560">Oxidoreductase</keyword>
<dbReference type="Gene3D" id="3.40.50.1970">
    <property type="match status" value="1"/>
</dbReference>
<evidence type="ECO:0000256" key="8">
    <source>
        <dbReference type="ARBA" id="ARBA00023209"/>
    </source>
</evidence>
<dbReference type="PANTHER" id="PTHR43616:SF5">
    <property type="entry name" value="GLYCEROL DEHYDROGENASE 1"/>
    <property type="match status" value="1"/>
</dbReference>
<evidence type="ECO:0000313" key="10">
    <source>
        <dbReference type="EMBL" id="MBS4195559.1"/>
    </source>
</evidence>
<evidence type="ECO:0000256" key="6">
    <source>
        <dbReference type="ARBA" id="ARBA00023027"/>
    </source>
</evidence>
<sequence length="360" mass="39219">MYIGTNAFEKCSSFLIEKEFKCVLLVADENTYEAAGEKLAESLRNANLEYSVCTIKPNKMGDVVADEVSIVQALIEIDAHVDVLMAVGSGTIHDITRFCSAKTGKPFISIPTAASVDGFTSLGAPLIVRGVKKTFQTVSPIALFADIHVLINAPKEMTAAGFSDMLAKYTSLADWSFGRLIADEPYCPLAASITKEALDYSVEHVDQIAAGDEEGIRILLASLIQSGLAMLLFGQSHPASGGEHHLSHYWEMELLQNKRRQVLHGAKVGISSVMLAKLYNDWLSSGKLLPHALKDKSEKVAEIVATIPNKEQLRTLLQKVGGATAPEELGISEELVNRSLKEAHLLRERFTMLKCYNSGL</sequence>
<evidence type="ECO:0000256" key="7">
    <source>
        <dbReference type="ARBA" id="ARBA00023098"/>
    </source>
</evidence>
<gene>
    <name evidence="10" type="ORF">KHA97_10865</name>
</gene>
<dbReference type="AlphaFoldDB" id="A0A942YHA0"/>
<dbReference type="Gene3D" id="1.20.1090.10">
    <property type="entry name" value="Dehydroquinate synthase-like - alpha domain"/>
    <property type="match status" value="1"/>
</dbReference>
<dbReference type="PANTHER" id="PTHR43616">
    <property type="entry name" value="GLYCEROL DEHYDROGENASE"/>
    <property type="match status" value="1"/>
</dbReference>
<evidence type="ECO:0000256" key="5">
    <source>
        <dbReference type="ARBA" id="ARBA00023002"/>
    </source>
</evidence>
<organism evidence="10 11">
    <name type="scientific">Lederbergia citri</name>
    <dbReference type="NCBI Taxonomy" id="2833580"/>
    <lineage>
        <taxon>Bacteria</taxon>
        <taxon>Bacillati</taxon>
        <taxon>Bacillota</taxon>
        <taxon>Bacilli</taxon>
        <taxon>Bacillales</taxon>
        <taxon>Bacillaceae</taxon>
        <taxon>Lederbergia</taxon>
    </lineage>
</organism>
<evidence type="ECO:0000256" key="2">
    <source>
        <dbReference type="ARBA" id="ARBA00022516"/>
    </source>
</evidence>
<evidence type="ECO:0000313" key="11">
    <source>
        <dbReference type="Proteomes" id="UP000681414"/>
    </source>
</evidence>
<evidence type="ECO:0000256" key="1">
    <source>
        <dbReference type="ARBA" id="ARBA00022490"/>
    </source>
</evidence>
<evidence type="ECO:0000256" key="3">
    <source>
        <dbReference type="ARBA" id="ARBA00022723"/>
    </source>
</evidence>
<accession>A0A942YHA0</accession>
<evidence type="ECO:0000256" key="4">
    <source>
        <dbReference type="ARBA" id="ARBA00022857"/>
    </source>
</evidence>
<protein>
    <submittedName>
        <fullName evidence="10">Sn-glycerol-1-phosphate dehydrogenase</fullName>
    </submittedName>
</protein>
<evidence type="ECO:0000256" key="9">
    <source>
        <dbReference type="ARBA" id="ARBA00023264"/>
    </source>
</evidence>
<dbReference type="GO" id="GO:0016614">
    <property type="term" value="F:oxidoreductase activity, acting on CH-OH group of donors"/>
    <property type="evidence" value="ECO:0007669"/>
    <property type="project" value="InterPro"/>
</dbReference>
<dbReference type="Pfam" id="PF13685">
    <property type="entry name" value="Fe-ADH_2"/>
    <property type="match status" value="1"/>
</dbReference>
<dbReference type="GO" id="GO:0046872">
    <property type="term" value="F:metal ion binding"/>
    <property type="evidence" value="ECO:0007669"/>
    <property type="project" value="UniProtKB-KW"/>
</dbReference>
<keyword evidence="3" id="KW-0479">Metal-binding</keyword>
<comment type="caution">
    <text evidence="10">The sequence shown here is derived from an EMBL/GenBank/DDBJ whole genome shotgun (WGS) entry which is preliminary data.</text>
</comment>
<keyword evidence="8" id="KW-0594">Phospholipid biosynthesis</keyword>
<dbReference type="GO" id="GO:0008654">
    <property type="term" value="P:phospholipid biosynthetic process"/>
    <property type="evidence" value="ECO:0007669"/>
    <property type="project" value="UniProtKB-KW"/>
</dbReference>
<keyword evidence="6" id="KW-0520">NAD</keyword>
<dbReference type="EMBL" id="JAGYPG010000002">
    <property type="protein sequence ID" value="MBS4195559.1"/>
    <property type="molecule type" value="Genomic_DNA"/>
</dbReference>
<keyword evidence="1" id="KW-0963">Cytoplasm</keyword>
<dbReference type="InterPro" id="IPR032837">
    <property type="entry name" value="G1PDH"/>
</dbReference>
<dbReference type="Proteomes" id="UP000681414">
    <property type="component" value="Unassembled WGS sequence"/>
</dbReference>